<dbReference type="SMART" id="SM01120">
    <property type="entry name" value="Dak2"/>
    <property type="match status" value="1"/>
</dbReference>
<dbReference type="RefSeq" id="WP_088818660.1">
    <property type="nucleotide sequence ID" value="NZ_FYEZ01000002.1"/>
</dbReference>
<evidence type="ECO:0000313" key="3">
    <source>
        <dbReference type="EMBL" id="SNC72128.1"/>
    </source>
</evidence>
<sequence>MDANPQTDDTAPAARTPRERLTAHDARRWVLNVRSGLRRAAPGLDAVNVFPVADGDTGTNMFLTLDQGLRRGPRWDPADPAGSIEGLARSILLSARGNSGVILAQLVAGAASEVVRGAHGTGDGLDGAGVARALSRADASAWEAVAAPERGTILSVSRAASRAANRAARKGGDLVAVARAALQAATAGLARTPEELAALRTAGVVDAGAAGYVIVLHHLVLACGVEPPPVPELARPRPGASLPVAGLSGAAEEDAVGPPPADRCGGSPAPEPGESTVEIVLGLTLSEASARRSDRHVRRLRRKLADLGDSVVVAGAGRHWRVHVHVADEQVVPRVQALCERAGEVGEVRTESLFPHHRGTAPLALLVAANEEPLADVLRAGGAHVVASGPGRRAVIGDLVAAAEACRAQRVVFLPGDPQLLLPAQEAARQLAARGVWLELVDAPTLQAVVAAVAVWDPAEEPERAVKTLTAAAAVPHTGAVRAVEGGRFVGMVGDDRVGEGEDLLGVLSTVIAALPSRGVELATVITGEGSREGLGRVVESTLRLRRRNLDVQVLAGGPEVYPVLVGLE</sequence>
<feature type="domain" description="DhaL" evidence="2">
    <location>
        <begin position="24"/>
        <end position="221"/>
    </location>
</feature>
<dbReference type="GO" id="GO:0004371">
    <property type="term" value="F:glycerone kinase activity"/>
    <property type="evidence" value="ECO:0007669"/>
    <property type="project" value="InterPro"/>
</dbReference>
<gene>
    <name evidence="3" type="ORF">SAMN05445756_1737</name>
</gene>
<reference evidence="3 4" key="1">
    <citation type="submission" date="2017-06" db="EMBL/GenBank/DDBJ databases">
        <authorList>
            <person name="Kim H.J."/>
            <person name="Triplett B.A."/>
        </authorList>
    </citation>
    <scope>NUCLEOTIDE SEQUENCE [LARGE SCALE GENOMIC DNA]</scope>
    <source>
        <strain evidence="3 4">DSM 22179</strain>
    </source>
</reference>
<name>A0A212U1L9_9MICO</name>
<protein>
    <recommendedName>
        <fullName evidence="2">DhaL domain-containing protein</fullName>
    </recommendedName>
</protein>
<dbReference type="InterPro" id="IPR050270">
    <property type="entry name" value="DegV_domain_contain"/>
</dbReference>
<dbReference type="Pfam" id="PF21645">
    <property type="entry name" value="FakA-like_M"/>
    <property type="match status" value="1"/>
</dbReference>
<dbReference type="PANTHER" id="PTHR33434:SF4">
    <property type="entry name" value="PHOSPHATASE PROTEIN"/>
    <property type="match status" value="1"/>
</dbReference>
<dbReference type="Pfam" id="PF02734">
    <property type="entry name" value="Dak2"/>
    <property type="match status" value="1"/>
</dbReference>
<evidence type="ECO:0000313" key="4">
    <source>
        <dbReference type="Proteomes" id="UP000198122"/>
    </source>
</evidence>
<evidence type="ECO:0000259" key="2">
    <source>
        <dbReference type="PROSITE" id="PS51480"/>
    </source>
</evidence>
<dbReference type="EMBL" id="FYEZ01000002">
    <property type="protein sequence ID" value="SNC72128.1"/>
    <property type="molecule type" value="Genomic_DNA"/>
</dbReference>
<feature type="region of interest" description="Disordered" evidence="1">
    <location>
        <begin position="1"/>
        <end position="20"/>
    </location>
</feature>
<dbReference type="SMART" id="SM01121">
    <property type="entry name" value="Dak1_2"/>
    <property type="match status" value="1"/>
</dbReference>
<accession>A0A212U1L9</accession>
<dbReference type="InterPro" id="IPR033470">
    <property type="entry name" value="FakA-like_C"/>
</dbReference>
<keyword evidence="4" id="KW-1185">Reference proteome</keyword>
<feature type="region of interest" description="Disordered" evidence="1">
    <location>
        <begin position="250"/>
        <end position="272"/>
    </location>
</feature>
<dbReference type="SUPFAM" id="SSF101473">
    <property type="entry name" value="DhaL-like"/>
    <property type="match status" value="1"/>
</dbReference>
<dbReference type="AlphaFoldDB" id="A0A212U1L9"/>
<dbReference type="OrthoDB" id="9760324at2"/>
<dbReference type="InterPro" id="IPR036117">
    <property type="entry name" value="DhaL_dom_sf"/>
</dbReference>
<dbReference type="PROSITE" id="PS51480">
    <property type="entry name" value="DHAL"/>
    <property type="match status" value="1"/>
</dbReference>
<dbReference type="Pfam" id="PF13684">
    <property type="entry name" value="FakA-like_C"/>
    <property type="match status" value="1"/>
</dbReference>
<dbReference type="Gene3D" id="1.25.40.340">
    <property type="match status" value="1"/>
</dbReference>
<dbReference type="Proteomes" id="UP000198122">
    <property type="component" value="Unassembled WGS sequence"/>
</dbReference>
<dbReference type="PANTHER" id="PTHR33434">
    <property type="entry name" value="DEGV DOMAIN-CONTAINING PROTEIN DR_1986-RELATED"/>
    <property type="match status" value="1"/>
</dbReference>
<dbReference type="GO" id="GO:0006071">
    <property type="term" value="P:glycerol metabolic process"/>
    <property type="evidence" value="ECO:0007669"/>
    <property type="project" value="InterPro"/>
</dbReference>
<evidence type="ECO:0000256" key="1">
    <source>
        <dbReference type="SAM" id="MobiDB-lite"/>
    </source>
</evidence>
<dbReference type="InterPro" id="IPR004007">
    <property type="entry name" value="DhaL_dom"/>
</dbReference>
<organism evidence="3 4">
    <name type="scientific">Kytococcus aerolatus</name>
    <dbReference type="NCBI Taxonomy" id="592308"/>
    <lineage>
        <taxon>Bacteria</taxon>
        <taxon>Bacillati</taxon>
        <taxon>Actinomycetota</taxon>
        <taxon>Actinomycetes</taxon>
        <taxon>Micrococcales</taxon>
        <taxon>Kytococcaceae</taxon>
        <taxon>Kytococcus</taxon>
    </lineage>
</organism>
<proteinExistence type="predicted"/>
<dbReference type="InterPro" id="IPR048394">
    <property type="entry name" value="FakA-like_M"/>
</dbReference>